<evidence type="ECO:0000313" key="2">
    <source>
        <dbReference type="Proteomes" id="UP000001396"/>
    </source>
</evidence>
<reference evidence="1 2" key="1">
    <citation type="journal article" date="2011" name="Genome Res.">
        <title>Phylogeny-wide analysis of social amoeba genomes highlights ancient origins for complex intercellular communication.</title>
        <authorList>
            <person name="Heidel A.J."/>
            <person name="Lawal H.M."/>
            <person name="Felder M."/>
            <person name="Schilde C."/>
            <person name="Helps N.R."/>
            <person name="Tunggal B."/>
            <person name="Rivero F."/>
            <person name="John U."/>
            <person name="Schleicher M."/>
            <person name="Eichinger L."/>
            <person name="Platzer M."/>
            <person name="Noegel A.A."/>
            <person name="Schaap P."/>
            <person name="Gloeckner G."/>
        </authorList>
    </citation>
    <scope>NUCLEOTIDE SEQUENCE [LARGE SCALE GENOMIC DNA]</scope>
    <source>
        <strain evidence="2">ATCC 26659 / Pp 5 / PN500</strain>
    </source>
</reference>
<accession>D3B3C6</accession>
<proteinExistence type="predicted"/>
<gene>
    <name evidence="1" type="ORF">PPL_02892</name>
</gene>
<protein>
    <submittedName>
        <fullName evidence="1">Uncharacterized protein</fullName>
    </submittedName>
</protein>
<organism evidence="1 2">
    <name type="scientific">Heterostelium pallidum (strain ATCC 26659 / Pp 5 / PN500)</name>
    <name type="common">Cellular slime mold</name>
    <name type="synonym">Polysphondylium pallidum</name>
    <dbReference type="NCBI Taxonomy" id="670386"/>
    <lineage>
        <taxon>Eukaryota</taxon>
        <taxon>Amoebozoa</taxon>
        <taxon>Evosea</taxon>
        <taxon>Eumycetozoa</taxon>
        <taxon>Dictyostelia</taxon>
        <taxon>Acytosteliales</taxon>
        <taxon>Acytosteliaceae</taxon>
        <taxon>Heterostelium</taxon>
    </lineage>
</organism>
<comment type="caution">
    <text evidence="1">The sequence shown here is derived from an EMBL/GenBank/DDBJ whole genome shotgun (WGS) entry which is preliminary data.</text>
</comment>
<evidence type="ECO:0000313" key="1">
    <source>
        <dbReference type="EMBL" id="EFA83824.1"/>
    </source>
</evidence>
<dbReference type="RefSeq" id="XP_020435941.1">
    <property type="nucleotide sequence ID" value="XM_020573869.1"/>
</dbReference>
<keyword evidence="2" id="KW-1185">Reference proteome</keyword>
<dbReference type="GeneID" id="31358415"/>
<dbReference type="Proteomes" id="UP000001396">
    <property type="component" value="Unassembled WGS sequence"/>
</dbReference>
<sequence length="62" mass="6654">MLYKSIANLFSSSSSSVSQTVSGQTGSKMMQSGNQTALLDLTATDIDVLNRTVYIPCLEVHL</sequence>
<dbReference type="EMBL" id="ADBJ01000010">
    <property type="protein sequence ID" value="EFA83824.1"/>
    <property type="molecule type" value="Genomic_DNA"/>
</dbReference>
<dbReference type="AlphaFoldDB" id="D3B3C6"/>
<name>D3B3C6_HETP5</name>
<dbReference type="InParanoid" id="D3B3C6"/>